<feature type="region of interest" description="Disordered" evidence="1">
    <location>
        <begin position="1"/>
        <end position="38"/>
    </location>
</feature>
<feature type="compositionally biased region" description="Polar residues" evidence="1">
    <location>
        <begin position="19"/>
        <end position="28"/>
    </location>
</feature>
<reference evidence="3" key="1">
    <citation type="journal article" date="2017" name="Nat. Ecol. Evol.">
        <title>Genome expansion and lineage-specific genetic innovations in the forest pathogenic fungi Armillaria.</title>
        <authorList>
            <person name="Sipos G."/>
            <person name="Prasanna A.N."/>
            <person name="Walter M.C."/>
            <person name="O'Connor E."/>
            <person name="Balint B."/>
            <person name="Krizsan K."/>
            <person name="Kiss B."/>
            <person name="Hess J."/>
            <person name="Varga T."/>
            <person name="Slot J."/>
            <person name="Riley R."/>
            <person name="Boka B."/>
            <person name="Rigling D."/>
            <person name="Barry K."/>
            <person name="Lee J."/>
            <person name="Mihaltcheva S."/>
            <person name="LaButti K."/>
            <person name="Lipzen A."/>
            <person name="Waldron R."/>
            <person name="Moloney N.M."/>
            <person name="Sperisen C."/>
            <person name="Kredics L."/>
            <person name="Vagvoelgyi C."/>
            <person name="Patrignani A."/>
            <person name="Fitzpatrick D."/>
            <person name="Nagy I."/>
            <person name="Doyle S."/>
            <person name="Anderson J.B."/>
            <person name="Grigoriev I.V."/>
            <person name="Gueldener U."/>
            <person name="Muensterkoetter M."/>
            <person name="Nagy L.G."/>
        </authorList>
    </citation>
    <scope>NUCLEOTIDE SEQUENCE [LARGE SCALE GENOMIC DNA]</scope>
    <source>
        <strain evidence="3">28-4</strain>
    </source>
</reference>
<name>A0A2H3AWC7_9AGAR</name>
<accession>A0A2H3AWC7</accession>
<protein>
    <submittedName>
        <fullName evidence="2">Uncharacterized protein</fullName>
    </submittedName>
</protein>
<dbReference type="AlphaFoldDB" id="A0A2H3AWC7"/>
<dbReference type="EMBL" id="KZ293461">
    <property type="protein sequence ID" value="PBK63039.1"/>
    <property type="molecule type" value="Genomic_DNA"/>
</dbReference>
<keyword evidence="3" id="KW-1185">Reference proteome</keyword>
<evidence type="ECO:0000256" key="1">
    <source>
        <dbReference type="SAM" id="MobiDB-lite"/>
    </source>
</evidence>
<organism evidence="2 3">
    <name type="scientific">Armillaria solidipes</name>
    <dbReference type="NCBI Taxonomy" id="1076256"/>
    <lineage>
        <taxon>Eukaryota</taxon>
        <taxon>Fungi</taxon>
        <taxon>Dikarya</taxon>
        <taxon>Basidiomycota</taxon>
        <taxon>Agaricomycotina</taxon>
        <taxon>Agaricomycetes</taxon>
        <taxon>Agaricomycetidae</taxon>
        <taxon>Agaricales</taxon>
        <taxon>Marasmiineae</taxon>
        <taxon>Physalacriaceae</taxon>
        <taxon>Armillaria</taxon>
    </lineage>
</organism>
<gene>
    <name evidence="2" type="ORF">ARMSODRAFT_980229</name>
</gene>
<dbReference type="Proteomes" id="UP000218334">
    <property type="component" value="Unassembled WGS sequence"/>
</dbReference>
<evidence type="ECO:0000313" key="2">
    <source>
        <dbReference type="EMBL" id="PBK63039.1"/>
    </source>
</evidence>
<proteinExistence type="predicted"/>
<feature type="compositionally biased region" description="Basic and acidic residues" evidence="1">
    <location>
        <begin position="1"/>
        <end position="15"/>
    </location>
</feature>
<sequence length="218" mass="24658">MTIEVKPLETPEKLDFPSVSRSKGNQEGNGRHDSNTQLHAETPFGFHIEPFGGDHIVTRMCLMKGEPVRDRNHRMRNRATARIASNTLFFTAVSGYVTNNRTRIVLGLRASRCNYYDVLPSRYSSTREENLKGSDIINDQKIHPFDMRLSVRIKFSMEQKEAREVSASNAPVLPSRWYLGLIQKGSNINLHKALAPQEKNVASAVVKKTMPSIHLQKA</sequence>
<evidence type="ECO:0000313" key="3">
    <source>
        <dbReference type="Proteomes" id="UP000218334"/>
    </source>
</evidence>